<reference evidence="2" key="1">
    <citation type="submission" date="2019-11" db="EMBL/GenBank/DDBJ databases">
        <authorList>
            <person name="Feng L."/>
        </authorList>
    </citation>
    <scope>NUCLEOTIDE SEQUENCE</scope>
    <source>
        <strain evidence="2">CinnocuumLFYP12</strain>
    </source>
</reference>
<dbReference type="RefSeq" id="WP_008729050.1">
    <property type="nucleotide sequence ID" value="NZ_BAABXQ010000006.1"/>
</dbReference>
<feature type="region of interest" description="Disordered" evidence="1">
    <location>
        <begin position="80"/>
        <end position="100"/>
    </location>
</feature>
<protein>
    <submittedName>
        <fullName evidence="2">Uncharacterized protein</fullName>
    </submittedName>
</protein>
<dbReference type="AlphaFoldDB" id="A0A6N2XFH0"/>
<name>A0A6N2XFH0_CLOIN</name>
<sequence length="100" mass="11843">MERKSELLEQLPDDATRSMMEPLIDDIVFLEEMLHNLRKLPFIRISDKDPNRQKATPAAKQYKEMLQQYNNSMKVLRSAMNKNDDGDDSELRKWFKNRAA</sequence>
<gene>
    <name evidence="2" type="ORF">CILFYP12_04295</name>
</gene>
<evidence type="ECO:0000256" key="1">
    <source>
        <dbReference type="SAM" id="MobiDB-lite"/>
    </source>
</evidence>
<evidence type="ECO:0000313" key="2">
    <source>
        <dbReference type="EMBL" id="VYT52506.1"/>
    </source>
</evidence>
<proteinExistence type="predicted"/>
<organism evidence="2">
    <name type="scientific">Clostridium innocuum</name>
    <dbReference type="NCBI Taxonomy" id="1522"/>
    <lineage>
        <taxon>Bacteria</taxon>
        <taxon>Bacillati</taxon>
        <taxon>Bacillota</taxon>
        <taxon>Clostridia</taxon>
        <taxon>Eubacteriales</taxon>
        <taxon>Clostridiaceae</taxon>
        <taxon>Clostridium</taxon>
    </lineage>
</organism>
<accession>A0A6N2XFH0</accession>
<dbReference type="EMBL" id="CACRTE010000058">
    <property type="protein sequence ID" value="VYT52506.1"/>
    <property type="molecule type" value="Genomic_DNA"/>
</dbReference>